<dbReference type="InterPro" id="IPR036513">
    <property type="entry name" value="STAS_dom_sf"/>
</dbReference>
<dbReference type="Proteomes" id="UP000278398">
    <property type="component" value="Unassembled WGS sequence"/>
</dbReference>
<feature type="domain" description="MlaB-like STAS" evidence="1">
    <location>
        <begin position="9"/>
        <end position="86"/>
    </location>
</feature>
<accession>A0A3S0A277</accession>
<name>A0A3S0A277_9HYPH</name>
<dbReference type="RefSeq" id="WP_126698715.1">
    <property type="nucleotide sequence ID" value="NZ_RWKW01000025.1"/>
</dbReference>
<proteinExistence type="predicted"/>
<evidence type="ECO:0000313" key="2">
    <source>
        <dbReference type="EMBL" id="RST87154.1"/>
    </source>
</evidence>
<comment type="caution">
    <text evidence="2">The sequence shown here is derived from an EMBL/GenBank/DDBJ whole genome shotgun (WGS) entry which is preliminary data.</text>
</comment>
<dbReference type="EMBL" id="RWKW01000025">
    <property type="protein sequence ID" value="RST87154.1"/>
    <property type="molecule type" value="Genomic_DNA"/>
</dbReference>
<gene>
    <name evidence="2" type="ORF">EJC49_06830</name>
</gene>
<dbReference type="SUPFAM" id="SSF52091">
    <property type="entry name" value="SpoIIaa-like"/>
    <property type="match status" value="1"/>
</dbReference>
<organism evidence="2 3">
    <name type="scientific">Aquibium carbonis</name>
    <dbReference type="NCBI Taxonomy" id="2495581"/>
    <lineage>
        <taxon>Bacteria</taxon>
        <taxon>Pseudomonadati</taxon>
        <taxon>Pseudomonadota</taxon>
        <taxon>Alphaproteobacteria</taxon>
        <taxon>Hyphomicrobiales</taxon>
        <taxon>Phyllobacteriaceae</taxon>
        <taxon>Aquibium</taxon>
    </lineage>
</organism>
<dbReference type="InterPro" id="IPR058548">
    <property type="entry name" value="MlaB-like_STAS"/>
</dbReference>
<keyword evidence="3" id="KW-1185">Reference proteome</keyword>
<evidence type="ECO:0000313" key="3">
    <source>
        <dbReference type="Proteomes" id="UP000278398"/>
    </source>
</evidence>
<sequence>MKSAMSTAVALPPVLDITAAGPLASEFLRVRGKDVSVDASKVERVGAQCIQVLLSAVATWTLDGMEFDLANPSAALVEGLEIAGLEPANLVARNA</sequence>
<dbReference type="Pfam" id="PF13466">
    <property type="entry name" value="STAS_2"/>
    <property type="match status" value="1"/>
</dbReference>
<dbReference type="OrthoDB" id="7280289at2"/>
<evidence type="ECO:0000259" key="1">
    <source>
        <dbReference type="Pfam" id="PF13466"/>
    </source>
</evidence>
<dbReference type="AlphaFoldDB" id="A0A3S0A277"/>
<reference evidence="2 3" key="1">
    <citation type="submission" date="2018-12" db="EMBL/GenBank/DDBJ databases">
        <title>Mesorhizobium carbonis sp. nov., isolated from coal mine water.</title>
        <authorList>
            <person name="Xin W."/>
            <person name="Xu Z."/>
            <person name="Xiang F."/>
            <person name="Zhang J."/>
            <person name="Xi L."/>
            <person name="Liu J."/>
        </authorList>
    </citation>
    <scope>NUCLEOTIDE SEQUENCE [LARGE SCALE GENOMIC DNA]</scope>
    <source>
        <strain evidence="2 3">B2.3</strain>
    </source>
</reference>
<dbReference type="Gene3D" id="3.30.750.24">
    <property type="entry name" value="STAS domain"/>
    <property type="match status" value="1"/>
</dbReference>
<protein>
    <submittedName>
        <fullName evidence="2">STAS domain-containing protein</fullName>
    </submittedName>
</protein>